<accession>A0A9W8DS43</accession>
<dbReference type="AlphaFoldDB" id="A0A9W8DS43"/>
<name>A0A9W8DS43_9FUNG</name>
<keyword evidence="2" id="KW-1185">Reference proteome</keyword>
<organism evidence="1 2">
    <name type="scientific">Mycoemilia scoparia</name>
    <dbReference type="NCBI Taxonomy" id="417184"/>
    <lineage>
        <taxon>Eukaryota</taxon>
        <taxon>Fungi</taxon>
        <taxon>Fungi incertae sedis</taxon>
        <taxon>Zoopagomycota</taxon>
        <taxon>Kickxellomycotina</taxon>
        <taxon>Kickxellomycetes</taxon>
        <taxon>Kickxellales</taxon>
        <taxon>Kickxellaceae</taxon>
        <taxon>Mycoemilia</taxon>
    </lineage>
</organism>
<gene>
    <name evidence="1" type="ORF">H4219_001164</name>
</gene>
<comment type="caution">
    <text evidence="1">The sequence shown here is derived from an EMBL/GenBank/DDBJ whole genome shotgun (WGS) entry which is preliminary data.</text>
</comment>
<reference evidence="1" key="1">
    <citation type="submission" date="2022-07" db="EMBL/GenBank/DDBJ databases">
        <title>Phylogenomic reconstructions and comparative analyses of Kickxellomycotina fungi.</title>
        <authorList>
            <person name="Reynolds N.K."/>
            <person name="Stajich J.E."/>
            <person name="Barry K."/>
            <person name="Grigoriev I.V."/>
            <person name="Crous P."/>
            <person name="Smith M.E."/>
        </authorList>
    </citation>
    <scope>NUCLEOTIDE SEQUENCE</scope>
    <source>
        <strain evidence="1">NBRC 100468</strain>
    </source>
</reference>
<dbReference type="EMBL" id="JANBPU010000011">
    <property type="protein sequence ID" value="KAJ1920606.1"/>
    <property type="molecule type" value="Genomic_DNA"/>
</dbReference>
<evidence type="ECO:0000313" key="1">
    <source>
        <dbReference type="EMBL" id="KAJ1920606.1"/>
    </source>
</evidence>
<protein>
    <submittedName>
        <fullName evidence="1">Uncharacterized protein</fullName>
    </submittedName>
</protein>
<evidence type="ECO:0000313" key="2">
    <source>
        <dbReference type="Proteomes" id="UP001150538"/>
    </source>
</evidence>
<sequence length="389" mass="41984">MVLGLSCWEVHGHAIRVRKIDDSPDFFNNELHAPKPLEANKSSFGSDIYNPNSQCKAAIESAASKFPELADCYAGGSLYFSSPNTVCSSKCYDITVKAAQIISEGCGSKLDGNTPKPLRAYGAWSNTKLAYWACNGGTDSSNSCIHAIPGAQTSFANYESAPGLPRSQLKKDVCSKCITDWASLVQGNAYMTPALYYADALDPPELLKKVVDLCLFASAVCVAGRFGSDLALTGTHRCKAAIDKANANNPKLASCIPQGSLYFTSIETVCENKCNMIISKPSQDIYDACKSENQSLSDNINSYRTWGNPSLANWACSGGNSRCFGILNDISGRIANDPSQAIPEEELCGNCSLDWLSKISGDPNNTPVLYYGKLLNPQQLYEKIKTCSR</sequence>
<dbReference type="Proteomes" id="UP001150538">
    <property type="component" value="Unassembled WGS sequence"/>
</dbReference>
<proteinExistence type="predicted"/>